<reference evidence="1" key="2">
    <citation type="submission" date="2023-02" db="EMBL/GenBank/DDBJ databases">
        <authorList>
            <consortium name="DOE Joint Genome Institute"/>
            <person name="Mondo S.J."/>
            <person name="Chang Y."/>
            <person name="Wang Y."/>
            <person name="Ahrendt S."/>
            <person name="Andreopoulos W."/>
            <person name="Barry K."/>
            <person name="Beard J."/>
            <person name="Benny G.L."/>
            <person name="Blankenship S."/>
            <person name="Bonito G."/>
            <person name="Cuomo C."/>
            <person name="Desiro A."/>
            <person name="Gervers K.A."/>
            <person name="Hundley H."/>
            <person name="Kuo A."/>
            <person name="LaButti K."/>
            <person name="Lang B.F."/>
            <person name="Lipzen A."/>
            <person name="O'Donnell K."/>
            <person name="Pangilinan J."/>
            <person name="Reynolds N."/>
            <person name="Sandor L."/>
            <person name="Smith M.W."/>
            <person name="Tsang A."/>
            <person name="Grigoriev I.V."/>
            <person name="Stajich J.E."/>
            <person name="Spatafora J.W."/>
        </authorList>
    </citation>
    <scope>NUCLEOTIDE SEQUENCE</scope>
    <source>
        <strain evidence="1">RSA 2281</strain>
    </source>
</reference>
<evidence type="ECO:0000313" key="2">
    <source>
        <dbReference type="Proteomes" id="UP001209540"/>
    </source>
</evidence>
<evidence type="ECO:0000313" key="1">
    <source>
        <dbReference type="EMBL" id="KAI9275431.1"/>
    </source>
</evidence>
<dbReference type="Proteomes" id="UP001209540">
    <property type="component" value="Unassembled WGS sequence"/>
</dbReference>
<sequence length="575" mass="67428">MTIQSTLNTSDLPIYTTIPDDASIVLSHTVDFLKNKSNDSILMTEDMEQLIHDYDHIYTLLSKVLQQSYGDKTLIKKKNTVTKYLSDKVYISKVLAQDFLKQDKKQDKRIKWVTVDRPLLAKEFRNCIQMDLDAIFQRANDLHFSYQFDKAFKQQDVTLLQKFMTGSSYLFWSVSIGQDKIDGTWQQFIDVYQLLYGTLEVPMLQAMESLLCETDKKVTVHRFIKTLHKCNNQFPFPDTINSVNASITEVTSTHLNKKPISEEKYMNLTKTALDMVEKFSESKMREHLISIYSWYVGYDKKNKEAMRERANEWGALVKERRALISDNKQELLQAKHEQAERIDQARRAIYFFYEQFVTIWRVGDVTREILKAIDFPGKGRIRDFLNFVAPLDQANFYVVMGLDKNSPKKDYRPKVYDFMEMYLNMLVQQSKERDDYKNQQKQSCKIQPSFLSCTFDFLHNGIEDSFKVKTKIREFKDEVVHLSRAIPKNIVEGTILAVEKQQLSQFIEDSVQINFLLPDPEGSCGSTQYRLRKRFSDMFRHYRNVDKGPLHLSNKIVTKTSPLDSKHAIIWKIIK</sequence>
<protein>
    <submittedName>
        <fullName evidence="1">Uncharacterized protein</fullName>
    </submittedName>
</protein>
<organism evidence="1 2">
    <name type="scientific">Phascolomyces articulosus</name>
    <dbReference type="NCBI Taxonomy" id="60185"/>
    <lineage>
        <taxon>Eukaryota</taxon>
        <taxon>Fungi</taxon>
        <taxon>Fungi incertae sedis</taxon>
        <taxon>Mucoromycota</taxon>
        <taxon>Mucoromycotina</taxon>
        <taxon>Mucoromycetes</taxon>
        <taxon>Mucorales</taxon>
        <taxon>Lichtheimiaceae</taxon>
        <taxon>Phascolomyces</taxon>
    </lineage>
</organism>
<accession>A0AAD5KM35</accession>
<comment type="caution">
    <text evidence="1">The sequence shown here is derived from an EMBL/GenBank/DDBJ whole genome shotgun (WGS) entry which is preliminary data.</text>
</comment>
<dbReference type="AlphaFoldDB" id="A0AAD5KM35"/>
<proteinExistence type="predicted"/>
<gene>
    <name evidence="1" type="ORF">BDA99DRAFT_601068</name>
</gene>
<dbReference type="EMBL" id="JAIXMP010000003">
    <property type="protein sequence ID" value="KAI9275431.1"/>
    <property type="molecule type" value="Genomic_DNA"/>
</dbReference>
<reference evidence="1" key="1">
    <citation type="journal article" date="2022" name="IScience">
        <title>Evolution of zygomycete secretomes and the origins of terrestrial fungal ecologies.</title>
        <authorList>
            <person name="Chang Y."/>
            <person name="Wang Y."/>
            <person name="Mondo S."/>
            <person name="Ahrendt S."/>
            <person name="Andreopoulos W."/>
            <person name="Barry K."/>
            <person name="Beard J."/>
            <person name="Benny G.L."/>
            <person name="Blankenship S."/>
            <person name="Bonito G."/>
            <person name="Cuomo C."/>
            <person name="Desiro A."/>
            <person name="Gervers K.A."/>
            <person name="Hundley H."/>
            <person name="Kuo A."/>
            <person name="LaButti K."/>
            <person name="Lang B.F."/>
            <person name="Lipzen A."/>
            <person name="O'Donnell K."/>
            <person name="Pangilinan J."/>
            <person name="Reynolds N."/>
            <person name="Sandor L."/>
            <person name="Smith M.E."/>
            <person name="Tsang A."/>
            <person name="Grigoriev I.V."/>
            <person name="Stajich J.E."/>
            <person name="Spatafora J.W."/>
        </authorList>
    </citation>
    <scope>NUCLEOTIDE SEQUENCE</scope>
    <source>
        <strain evidence="1">RSA 2281</strain>
    </source>
</reference>
<name>A0AAD5KM35_9FUNG</name>
<keyword evidence="2" id="KW-1185">Reference proteome</keyword>